<evidence type="ECO:0000313" key="9">
    <source>
        <dbReference type="Proteomes" id="UP000288972"/>
    </source>
</evidence>
<evidence type="ECO:0000256" key="5">
    <source>
        <dbReference type="ARBA" id="ARBA00023136"/>
    </source>
</evidence>
<dbReference type="PANTHER" id="PTHR30250">
    <property type="entry name" value="PST FAMILY PREDICTED COLANIC ACID TRANSPORTER"/>
    <property type="match status" value="1"/>
</dbReference>
<dbReference type="EMBL" id="RDQZ01000024">
    <property type="protein sequence ID" value="RXH09649.1"/>
    <property type="molecule type" value="Genomic_DNA"/>
</dbReference>
<dbReference type="KEGG" id="bgz:XH91_27255"/>
<dbReference type="InterPro" id="IPR050833">
    <property type="entry name" value="Poly_Biosynth_Transport"/>
</dbReference>
<evidence type="ECO:0000256" key="3">
    <source>
        <dbReference type="ARBA" id="ARBA00022692"/>
    </source>
</evidence>
<keyword evidence="10" id="KW-1185">Reference proteome</keyword>
<keyword evidence="2" id="KW-1003">Cell membrane</keyword>
<evidence type="ECO:0000256" key="6">
    <source>
        <dbReference type="SAM" id="Phobius"/>
    </source>
</evidence>
<dbReference type="EMBL" id="CP030053">
    <property type="protein sequence ID" value="QAU48687.1"/>
    <property type="molecule type" value="Genomic_DNA"/>
</dbReference>
<reference evidence="8 10" key="2">
    <citation type="submission" date="2018-10" db="EMBL/GenBank/DDBJ databases">
        <title>Bradyrhizobium sp. nov., effective nodules isolated from peanut in China.</title>
        <authorList>
            <person name="Li Y."/>
        </authorList>
    </citation>
    <scope>NUCLEOTIDE SEQUENCE [LARGE SCALE GENOMIC DNA]</scope>
    <source>
        <strain evidence="8 10">CCBAU 53426</strain>
    </source>
</reference>
<protein>
    <recommendedName>
        <fullName evidence="11">Lipopolysaccharide biosynthesis protein</fullName>
    </recommendedName>
</protein>
<feature type="transmembrane region" description="Helical" evidence="6">
    <location>
        <begin position="34"/>
        <end position="54"/>
    </location>
</feature>
<feature type="transmembrane region" description="Helical" evidence="6">
    <location>
        <begin position="284"/>
        <end position="303"/>
    </location>
</feature>
<gene>
    <name evidence="8" type="ORF">EAS56_25450</name>
    <name evidence="7" type="ORF">XH91_27255</name>
</gene>
<accession>A0AAE6CAJ4</accession>
<evidence type="ECO:0000313" key="10">
    <source>
        <dbReference type="Proteomes" id="UP000290401"/>
    </source>
</evidence>
<dbReference type="GO" id="GO:0005886">
    <property type="term" value="C:plasma membrane"/>
    <property type="evidence" value="ECO:0007669"/>
    <property type="project" value="UniProtKB-SubCell"/>
</dbReference>
<feature type="transmembrane region" description="Helical" evidence="6">
    <location>
        <begin position="409"/>
        <end position="427"/>
    </location>
</feature>
<dbReference type="RefSeq" id="WP_128953447.1">
    <property type="nucleotide sequence ID" value="NZ_CP030053.1"/>
</dbReference>
<keyword evidence="3 6" id="KW-0812">Transmembrane</keyword>
<feature type="transmembrane region" description="Helical" evidence="6">
    <location>
        <begin position="201"/>
        <end position="218"/>
    </location>
</feature>
<evidence type="ECO:0000256" key="2">
    <source>
        <dbReference type="ARBA" id="ARBA00022475"/>
    </source>
</evidence>
<feature type="transmembrane region" description="Helical" evidence="6">
    <location>
        <begin position="105"/>
        <end position="125"/>
    </location>
</feature>
<dbReference type="PANTHER" id="PTHR30250:SF11">
    <property type="entry name" value="O-ANTIGEN TRANSPORTER-RELATED"/>
    <property type="match status" value="1"/>
</dbReference>
<feature type="transmembrane region" description="Helical" evidence="6">
    <location>
        <begin position="132"/>
        <end position="156"/>
    </location>
</feature>
<evidence type="ECO:0000313" key="7">
    <source>
        <dbReference type="EMBL" id="QAU48687.1"/>
    </source>
</evidence>
<dbReference type="Proteomes" id="UP000290401">
    <property type="component" value="Unassembled WGS sequence"/>
</dbReference>
<organism evidence="7 9">
    <name type="scientific">Bradyrhizobium guangzhouense</name>
    <dbReference type="NCBI Taxonomy" id="1325095"/>
    <lineage>
        <taxon>Bacteria</taxon>
        <taxon>Pseudomonadati</taxon>
        <taxon>Pseudomonadota</taxon>
        <taxon>Alphaproteobacteria</taxon>
        <taxon>Hyphomicrobiales</taxon>
        <taxon>Nitrobacteraceae</taxon>
        <taxon>Bradyrhizobium</taxon>
    </lineage>
</organism>
<dbReference type="Proteomes" id="UP000288972">
    <property type="component" value="Chromosome"/>
</dbReference>
<evidence type="ECO:0008006" key="11">
    <source>
        <dbReference type="Google" id="ProtNLM"/>
    </source>
</evidence>
<keyword evidence="4 6" id="KW-1133">Transmembrane helix</keyword>
<name>A0AAE6CAJ4_9BRAD</name>
<evidence type="ECO:0000256" key="1">
    <source>
        <dbReference type="ARBA" id="ARBA00004651"/>
    </source>
</evidence>
<sequence>MARLSAVAGYIYQSATAIVLIFAISHLLGAADYTSFSLALASSQLLCVLMFEWLQLAGLRFLAAADGHEAARLRWSLLCAGLLSALALVLIGACASKLSRLSPDIVALGLSVAMLQGFADLYFLTIRLCDRLGLASCLLALRASAVLGGAVAGAAFWGTAEATLIGIASGQAAGLAAGLVTHRARLARPPLSILLRDWSEFCRYGLLAAGASVIHLSVPVLLRFIIVSRLGATGASAGFSIALDLLQRPFGVLNAAIHTISYPEVVQDFERGGASRPADSARRMFEFMVCTTVVLLGGLIGFIPDAAHLLLAQDSLDGFLATAPMVALFYFLHLHLQSTVALVPHLEKLAIRLVVVATTQLILVAAASALAAAAGLSPRGAVASASAATVIVIVLALGPTVQYRAVPRAILIVQALAAAMLIGSLASMPIQPLWLAAKIVIAGLAAAIVAWRGDFLMLARHSKP</sequence>
<proteinExistence type="predicted"/>
<feature type="transmembrane region" description="Helical" evidence="6">
    <location>
        <begin position="353"/>
        <end position="374"/>
    </location>
</feature>
<dbReference type="AlphaFoldDB" id="A0AAE6CAJ4"/>
<reference evidence="7 9" key="1">
    <citation type="submission" date="2018-06" db="EMBL/GenBank/DDBJ databases">
        <title>Comparative genomics of rhizobia nodulating Arachis hypogaea in China.</title>
        <authorList>
            <person name="Li Y."/>
        </authorList>
    </citation>
    <scope>NUCLEOTIDE SEQUENCE [LARGE SCALE GENOMIC DNA]</scope>
    <source>
        <strain evidence="7 9">CCBAU 51670</strain>
    </source>
</reference>
<feature type="transmembrane region" description="Helical" evidence="6">
    <location>
        <begin position="7"/>
        <end position="28"/>
    </location>
</feature>
<keyword evidence="5 6" id="KW-0472">Membrane</keyword>
<comment type="subcellular location">
    <subcellularLocation>
        <location evidence="1">Cell membrane</location>
        <topology evidence="1">Multi-pass membrane protein</topology>
    </subcellularLocation>
</comment>
<evidence type="ECO:0000256" key="4">
    <source>
        <dbReference type="ARBA" id="ARBA00022989"/>
    </source>
</evidence>
<evidence type="ECO:0000313" key="8">
    <source>
        <dbReference type="EMBL" id="RXH09649.1"/>
    </source>
</evidence>
<feature type="transmembrane region" description="Helical" evidence="6">
    <location>
        <begin position="433"/>
        <end position="451"/>
    </location>
</feature>
<feature type="transmembrane region" description="Helical" evidence="6">
    <location>
        <begin position="315"/>
        <end position="332"/>
    </location>
</feature>
<feature type="transmembrane region" description="Helical" evidence="6">
    <location>
        <begin position="380"/>
        <end position="397"/>
    </location>
</feature>
<feature type="transmembrane region" description="Helical" evidence="6">
    <location>
        <begin position="75"/>
        <end position="93"/>
    </location>
</feature>